<name>A0A4R0JDW2_9ACTN</name>
<dbReference type="EMBL" id="SJKD01000010">
    <property type="protein sequence ID" value="TCC44247.1"/>
    <property type="molecule type" value="Genomic_DNA"/>
</dbReference>
<dbReference type="Proteomes" id="UP000293342">
    <property type="component" value="Unassembled WGS sequence"/>
</dbReference>
<sequence>MRRIGGGWGPFVALHEARYAPYGGTHYRTNEYGLRNDGVLSRWTATDVDDADQQDATYDTFLADLKGGSLYTIRIPTSAPMKPVVKLVRASTWHGFEAMVAEKCGTQSTLLVGIDKDTGSAYLDAVSHAQGTSTVIRSLRTIPGTFNAPVYFRWATLDFDELSGE</sequence>
<protein>
    <submittedName>
        <fullName evidence="1">Uncharacterized protein</fullName>
    </submittedName>
</protein>
<dbReference type="OrthoDB" id="5178952at2"/>
<accession>A0A4R0JDW2</accession>
<dbReference type="AlphaFoldDB" id="A0A4R0JDW2"/>
<reference evidence="1 2" key="1">
    <citation type="submission" date="2019-02" db="EMBL/GenBank/DDBJ databases">
        <title>Kribbella capetownensis sp. nov. and Kribbella speibonae sp. nov., isolated from soil.</title>
        <authorList>
            <person name="Curtis S.M."/>
            <person name="Norton I."/>
            <person name="Everest G.J."/>
            <person name="Meyers P.R."/>
        </authorList>
    </citation>
    <scope>NUCLEOTIDE SEQUENCE [LARGE SCALE GENOMIC DNA]</scope>
    <source>
        <strain evidence="1 2">YM53</strain>
    </source>
</reference>
<organism evidence="1 2">
    <name type="scientific">Kribbella capetownensis</name>
    <dbReference type="NCBI Taxonomy" id="1572659"/>
    <lineage>
        <taxon>Bacteria</taxon>
        <taxon>Bacillati</taxon>
        <taxon>Actinomycetota</taxon>
        <taxon>Actinomycetes</taxon>
        <taxon>Propionibacteriales</taxon>
        <taxon>Kribbellaceae</taxon>
        <taxon>Kribbella</taxon>
    </lineage>
</organism>
<evidence type="ECO:0000313" key="1">
    <source>
        <dbReference type="EMBL" id="TCC44247.1"/>
    </source>
</evidence>
<comment type="caution">
    <text evidence="1">The sequence shown here is derived from an EMBL/GenBank/DDBJ whole genome shotgun (WGS) entry which is preliminary data.</text>
</comment>
<keyword evidence="2" id="KW-1185">Reference proteome</keyword>
<dbReference type="RefSeq" id="WP_131518167.1">
    <property type="nucleotide sequence ID" value="NZ_SJKD01000010.1"/>
</dbReference>
<evidence type="ECO:0000313" key="2">
    <source>
        <dbReference type="Proteomes" id="UP000293342"/>
    </source>
</evidence>
<gene>
    <name evidence="1" type="ORF">E0H75_35950</name>
</gene>
<proteinExistence type="predicted"/>